<dbReference type="InterPro" id="IPR039425">
    <property type="entry name" value="RNA_pol_sigma-70-like"/>
</dbReference>
<reference evidence="6" key="2">
    <citation type="journal article" date="2020" name="Microorganisms">
        <title>Osmotic Adaptation and Compatible Solute Biosynthesis of Phototrophic Bacteria as Revealed from Genome Analyses.</title>
        <authorList>
            <person name="Imhoff J.F."/>
            <person name="Rahn T."/>
            <person name="Kunzel S."/>
            <person name="Keller A."/>
            <person name="Neulinger S.C."/>
        </authorList>
    </citation>
    <scope>NUCLEOTIDE SEQUENCE</scope>
    <source>
        <strain evidence="6">IM 151</strain>
    </source>
</reference>
<dbReference type="Gene3D" id="1.10.1740.10">
    <property type="match status" value="1"/>
</dbReference>
<dbReference type="Gene3D" id="1.10.10.10">
    <property type="entry name" value="Winged helix-like DNA-binding domain superfamily/Winged helix DNA-binding domain"/>
    <property type="match status" value="1"/>
</dbReference>
<dbReference type="InterPro" id="IPR053812">
    <property type="entry name" value="HTH_Sigma70_ECF-like"/>
</dbReference>
<dbReference type="InterPro" id="IPR013324">
    <property type="entry name" value="RNA_pol_sigma_r3/r4-like"/>
</dbReference>
<name>A0ABS1DY55_RUBGE</name>
<keyword evidence="2" id="KW-0805">Transcription regulation</keyword>
<dbReference type="EMBL" id="NRRU01000067">
    <property type="protein sequence ID" value="MBK1714403.1"/>
    <property type="molecule type" value="Genomic_DNA"/>
</dbReference>
<keyword evidence="7" id="KW-1185">Reference proteome</keyword>
<sequence length="234" mass="25396">MNHLLAIDRQGSVCIRSSSRSVSRRSAPQALRCGSSVLDPAQSGFDTAAMNTRAASSLASELQHADAGDGEAAARLFDTLYRELHRVARREVHAHAAGMTLGATTLLHETYLDMAGRELSFPDRARFFAYASRAMRGLIVDRLRARHALKRGGGLQFTEWKTDAVGVPPAGDDGVVDALAALARADAALAELVDLHCFGGLELVEIAARRGVSERTVQRHWEKARLYLRHALGE</sequence>
<evidence type="ECO:0000256" key="4">
    <source>
        <dbReference type="ARBA" id="ARBA00023163"/>
    </source>
</evidence>
<gene>
    <name evidence="6" type="ORF">CKO43_16650</name>
</gene>
<proteinExistence type="inferred from homology"/>
<dbReference type="PANTHER" id="PTHR43133:SF39">
    <property type="entry name" value="SIMILAR TO RNA POLYMERASE SIGMA-E FACTOR"/>
    <property type="match status" value="1"/>
</dbReference>
<evidence type="ECO:0000259" key="5">
    <source>
        <dbReference type="Pfam" id="PF07638"/>
    </source>
</evidence>
<reference evidence="6" key="1">
    <citation type="submission" date="2017-08" db="EMBL/GenBank/DDBJ databases">
        <authorList>
            <person name="Imhoff J.F."/>
            <person name="Rahn T."/>
            <person name="Kuenzel S."/>
            <person name="Neulinger S.C."/>
        </authorList>
    </citation>
    <scope>NUCLEOTIDE SEQUENCE</scope>
    <source>
        <strain evidence="6">IM 151</strain>
    </source>
</reference>
<comment type="similarity">
    <text evidence="1">Belongs to the sigma-70 factor family. ECF subfamily.</text>
</comment>
<dbReference type="InterPro" id="IPR011517">
    <property type="entry name" value="RNA_pol_sigma70_ECF-like"/>
</dbReference>
<comment type="caution">
    <text evidence="6">The sequence shown here is derived from an EMBL/GenBank/DDBJ whole genome shotgun (WGS) entry which is preliminary data.</text>
</comment>
<keyword evidence="4" id="KW-0804">Transcription</keyword>
<dbReference type="PANTHER" id="PTHR43133">
    <property type="entry name" value="RNA POLYMERASE ECF-TYPE SIGMA FACTO"/>
    <property type="match status" value="1"/>
</dbReference>
<evidence type="ECO:0000256" key="2">
    <source>
        <dbReference type="ARBA" id="ARBA00023015"/>
    </source>
</evidence>
<accession>A0ABS1DY55</accession>
<dbReference type="NCBIfam" id="TIGR02999">
    <property type="entry name" value="Sig-70_X6"/>
    <property type="match status" value="1"/>
</dbReference>
<feature type="domain" description="RNA polymerase sigma-70 ECF-like HTH" evidence="5">
    <location>
        <begin position="58"/>
        <end position="232"/>
    </location>
</feature>
<dbReference type="SUPFAM" id="SSF88659">
    <property type="entry name" value="Sigma3 and sigma4 domains of RNA polymerase sigma factors"/>
    <property type="match status" value="1"/>
</dbReference>
<protein>
    <recommendedName>
        <fullName evidence="5">RNA polymerase sigma-70 ECF-like HTH domain-containing protein</fullName>
    </recommendedName>
</protein>
<dbReference type="Proteomes" id="UP001041814">
    <property type="component" value="Unassembled WGS sequence"/>
</dbReference>
<dbReference type="SUPFAM" id="SSF88946">
    <property type="entry name" value="Sigma2 domain of RNA polymerase sigma factors"/>
    <property type="match status" value="1"/>
</dbReference>
<evidence type="ECO:0000313" key="7">
    <source>
        <dbReference type="Proteomes" id="UP001041814"/>
    </source>
</evidence>
<organism evidence="6 7">
    <name type="scientific">Rubrivivax gelatinosus</name>
    <name type="common">Rhodocyclus gelatinosus</name>
    <name type="synonym">Rhodopseudomonas gelatinosa</name>
    <dbReference type="NCBI Taxonomy" id="28068"/>
    <lineage>
        <taxon>Bacteria</taxon>
        <taxon>Pseudomonadati</taxon>
        <taxon>Pseudomonadota</taxon>
        <taxon>Betaproteobacteria</taxon>
        <taxon>Burkholderiales</taxon>
        <taxon>Sphaerotilaceae</taxon>
        <taxon>Rubrivivax</taxon>
    </lineage>
</organism>
<keyword evidence="3" id="KW-0731">Sigma factor</keyword>
<evidence type="ECO:0000313" key="6">
    <source>
        <dbReference type="EMBL" id="MBK1714403.1"/>
    </source>
</evidence>
<dbReference type="InterPro" id="IPR013325">
    <property type="entry name" value="RNA_pol_sigma_r2"/>
</dbReference>
<evidence type="ECO:0000256" key="3">
    <source>
        <dbReference type="ARBA" id="ARBA00023082"/>
    </source>
</evidence>
<evidence type="ECO:0000256" key="1">
    <source>
        <dbReference type="ARBA" id="ARBA00010641"/>
    </source>
</evidence>
<dbReference type="InterPro" id="IPR036388">
    <property type="entry name" value="WH-like_DNA-bd_sf"/>
</dbReference>
<dbReference type="Pfam" id="PF07638">
    <property type="entry name" value="Sigma70_ECF"/>
    <property type="match status" value="1"/>
</dbReference>